<dbReference type="PANTHER" id="PTHR40065">
    <property type="entry name" value="RNA-BINDING PROTEIN YHBY"/>
    <property type="match status" value="1"/>
</dbReference>
<dbReference type="NCBIfam" id="TIGR00253">
    <property type="entry name" value="RNA_bind_YhbY"/>
    <property type="match status" value="1"/>
</dbReference>
<proteinExistence type="predicted"/>
<gene>
    <name evidence="4" type="primary">yhbY</name>
    <name evidence="4" type="ORF">DW687_00245</name>
</gene>
<sequence length="94" mass="10679">MNSKERSLLKKEASKMQPIIYIGKDGMSDNIVTQADDALKARELVKGKIQQNSLEDVRESAEYLAEKTNSEVVITIGSTFVLYRRNPDKNKYNI</sequence>
<dbReference type="Pfam" id="PF01985">
    <property type="entry name" value="CRS1_YhbY"/>
    <property type="match status" value="1"/>
</dbReference>
<evidence type="ECO:0000256" key="1">
    <source>
        <dbReference type="ARBA" id="ARBA00022884"/>
    </source>
</evidence>
<comment type="caution">
    <text evidence="4">The sequence shown here is derived from an EMBL/GenBank/DDBJ whole genome shotgun (WGS) entry which is preliminary data.</text>
</comment>
<accession>A0A3E3E2K5</accession>
<dbReference type="Gene3D" id="3.30.110.60">
    <property type="entry name" value="YhbY-like"/>
    <property type="match status" value="1"/>
</dbReference>
<dbReference type="Proteomes" id="UP000261212">
    <property type="component" value="Unassembled WGS sequence"/>
</dbReference>
<dbReference type="InterPro" id="IPR001890">
    <property type="entry name" value="RNA-binding_CRM"/>
</dbReference>
<reference evidence="4 5" key="1">
    <citation type="submission" date="2018-08" db="EMBL/GenBank/DDBJ databases">
        <title>A genome reference for cultivated species of the human gut microbiota.</title>
        <authorList>
            <person name="Zou Y."/>
            <person name="Xue W."/>
            <person name="Luo G."/>
        </authorList>
    </citation>
    <scope>NUCLEOTIDE SEQUENCE [LARGE SCALE GENOMIC DNA]</scope>
    <source>
        <strain evidence="4 5">AM25-6</strain>
    </source>
</reference>
<dbReference type="PROSITE" id="PS51295">
    <property type="entry name" value="CRM"/>
    <property type="match status" value="1"/>
</dbReference>
<organism evidence="4 5">
    <name type="scientific">Anaerofustis stercorihominis</name>
    <dbReference type="NCBI Taxonomy" id="214853"/>
    <lineage>
        <taxon>Bacteria</taxon>
        <taxon>Bacillati</taxon>
        <taxon>Bacillota</taxon>
        <taxon>Clostridia</taxon>
        <taxon>Eubacteriales</taxon>
        <taxon>Eubacteriaceae</taxon>
        <taxon>Anaerofustis</taxon>
    </lineage>
</organism>
<evidence type="ECO:0000256" key="2">
    <source>
        <dbReference type="PROSITE-ProRule" id="PRU00626"/>
    </source>
</evidence>
<evidence type="ECO:0000313" key="5">
    <source>
        <dbReference type="Proteomes" id="UP000261212"/>
    </source>
</evidence>
<dbReference type="InterPro" id="IPR051925">
    <property type="entry name" value="RNA-binding_domain"/>
</dbReference>
<name>A0A3E3E2K5_9FIRM</name>
<keyword evidence="1 2" id="KW-0694">RNA-binding</keyword>
<dbReference type="InterPro" id="IPR017924">
    <property type="entry name" value="RNA-binding_YhbY"/>
</dbReference>
<protein>
    <submittedName>
        <fullName evidence="4">Ribosome assembly RNA-binding protein YhbY</fullName>
    </submittedName>
</protein>
<feature type="domain" description="CRM" evidence="3">
    <location>
        <begin position="1"/>
        <end position="94"/>
    </location>
</feature>
<dbReference type="PANTHER" id="PTHR40065:SF3">
    <property type="entry name" value="RNA-BINDING PROTEIN YHBY"/>
    <property type="match status" value="1"/>
</dbReference>
<dbReference type="InterPro" id="IPR035920">
    <property type="entry name" value="YhbY-like_sf"/>
</dbReference>
<dbReference type="SMART" id="SM01103">
    <property type="entry name" value="CRS1_YhbY"/>
    <property type="match status" value="1"/>
</dbReference>
<dbReference type="SUPFAM" id="SSF75471">
    <property type="entry name" value="YhbY-like"/>
    <property type="match status" value="1"/>
</dbReference>
<dbReference type="EMBL" id="QUSM01000001">
    <property type="protein sequence ID" value="RGD75787.1"/>
    <property type="molecule type" value="Genomic_DNA"/>
</dbReference>
<dbReference type="AlphaFoldDB" id="A0A3E3E2K5"/>
<evidence type="ECO:0000313" key="4">
    <source>
        <dbReference type="EMBL" id="RGD75787.1"/>
    </source>
</evidence>
<dbReference type="GO" id="GO:0003723">
    <property type="term" value="F:RNA binding"/>
    <property type="evidence" value="ECO:0007669"/>
    <property type="project" value="UniProtKB-UniRule"/>
</dbReference>
<dbReference type="RefSeq" id="WP_117530856.1">
    <property type="nucleotide sequence ID" value="NZ_QUSM01000001.1"/>
</dbReference>
<evidence type="ECO:0000259" key="3">
    <source>
        <dbReference type="PROSITE" id="PS51295"/>
    </source>
</evidence>